<dbReference type="RefSeq" id="WP_345400322.1">
    <property type="nucleotide sequence ID" value="NZ_BAABLA010000099.1"/>
</dbReference>
<name>A0ABW2BYW6_9PSEU</name>
<protein>
    <submittedName>
        <fullName evidence="2">Lipase family protein</fullName>
    </submittedName>
</protein>
<dbReference type="Gene3D" id="3.40.50.1820">
    <property type="entry name" value="alpha/beta hydrolase"/>
    <property type="match status" value="1"/>
</dbReference>
<dbReference type="PIRSF" id="PIRSF029171">
    <property type="entry name" value="Esterase_LipA"/>
    <property type="match status" value="1"/>
</dbReference>
<keyword evidence="3" id="KW-1185">Reference proteome</keyword>
<dbReference type="SUPFAM" id="SSF53474">
    <property type="entry name" value="alpha/beta-Hydrolases"/>
    <property type="match status" value="1"/>
</dbReference>
<keyword evidence="1" id="KW-0732">Signal</keyword>
<dbReference type="Gene3D" id="1.10.260.130">
    <property type="match status" value="1"/>
</dbReference>
<proteinExistence type="predicted"/>
<dbReference type="Pfam" id="PF03583">
    <property type="entry name" value="LIP"/>
    <property type="match status" value="1"/>
</dbReference>
<evidence type="ECO:0000313" key="3">
    <source>
        <dbReference type="Proteomes" id="UP001596337"/>
    </source>
</evidence>
<comment type="caution">
    <text evidence="2">The sequence shown here is derived from an EMBL/GenBank/DDBJ whole genome shotgun (WGS) entry which is preliminary data.</text>
</comment>
<dbReference type="PANTHER" id="PTHR34853">
    <property type="match status" value="1"/>
</dbReference>
<dbReference type="PANTHER" id="PTHR34853:SF1">
    <property type="entry name" value="LIPASE 5"/>
    <property type="match status" value="1"/>
</dbReference>
<dbReference type="Proteomes" id="UP001596337">
    <property type="component" value="Unassembled WGS sequence"/>
</dbReference>
<accession>A0ABW2BYW6</accession>
<organism evidence="2 3">
    <name type="scientific">Haloechinothrix salitolerans</name>
    <dbReference type="NCBI Taxonomy" id="926830"/>
    <lineage>
        <taxon>Bacteria</taxon>
        <taxon>Bacillati</taxon>
        <taxon>Actinomycetota</taxon>
        <taxon>Actinomycetes</taxon>
        <taxon>Pseudonocardiales</taxon>
        <taxon>Pseudonocardiaceae</taxon>
        <taxon>Haloechinothrix</taxon>
    </lineage>
</organism>
<dbReference type="InterPro" id="IPR005152">
    <property type="entry name" value="Lipase_secreted"/>
</dbReference>
<sequence>MRRLPRSKLAVALVGLLAGAAVIATPMTTPPAASADTFYDPPSPLPDGEPGDIIRSEPTTFYLDPAKTLEANADAYRVMYLSTDTHGDPMAVTGTLLRSNYPWMGVGPRPIIGFAVGTQGLADKCAPSKRMAAGLEYEGAFLEGLLERGYGVAITDYQGLGTPGNHTYVIRAAEANAVLDSVRAAQRLPDVKLPDSGPVLTAGYSQGGGASGAAAEIAHSYAPELDLLGSYSGAPPADKKVVGRHLDGSHAAGLLGYAIVGLDAAYPELGIDDLLNEEGKKQREQLESECVEETLVNHAFKESKNFTKDGRAVTEYMDEEPFDSTVEAQKLGNRSPEVPTLVLHSRADDIVPYEQGRQMARDWCDLGANVRFKTLETATHVGAIPEASSTAFMWMEERISGFPQFSNCGTF</sequence>
<evidence type="ECO:0000256" key="1">
    <source>
        <dbReference type="SAM" id="SignalP"/>
    </source>
</evidence>
<feature type="signal peptide" evidence="1">
    <location>
        <begin position="1"/>
        <end position="35"/>
    </location>
</feature>
<feature type="chain" id="PRO_5046990234" evidence="1">
    <location>
        <begin position="36"/>
        <end position="411"/>
    </location>
</feature>
<evidence type="ECO:0000313" key="2">
    <source>
        <dbReference type="EMBL" id="MFC6867774.1"/>
    </source>
</evidence>
<dbReference type="InterPro" id="IPR029058">
    <property type="entry name" value="AB_hydrolase_fold"/>
</dbReference>
<gene>
    <name evidence="2" type="ORF">ACFQGD_11510</name>
</gene>
<dbReference type="EMBL" id="JBHSXX010000001">
    <property type="protein sequence ID" value="MFC6867774.1"/>
    <property type="molecule type" value="Genomic_DNA"/>
</dbReference>
<reference evidence="3" key="1">
    <citation type="journal article" date="2019" name="Int. J. Syst. Evol. Microbiol.">
        <title>The Global Catalogue of Microorganisms (GCM) 10K type strain sequencing project: providing services to taxonomists for standard genome sequencing and annotation.</title>
        <authorList>
            <consortium name="The Broad Institute Genomics Platform"/>
            <consortium name="The Broad Institute Genome Sequencing Center for Infectious Disease"/>
            <person name="Wu L."/>
            <person name="Ma J."/>
        </authorList>
    </citation>
    <scope>NUCLEOTIDE SEQUENCE [LARGE SCALE GENOMIC DNA]</scope>
    <source>
        <strain evidence="3">KCTC 32255</strain>
    </source>
</reference>